<dbReference type="RefSeq" id="WP_106260638.1">
    <property type="nucleotide sequence ID" value="NZ_CAWNSW010000147.1"/>
</dbReference>
<reference evidence="4 5" key="2">
    <citation type="submission" date="2018-03" db="EMBL/GenBank/DDBJ databases">
        <title>The ancient ancestry and fast evolution of plastids.</title>
        <authorList>
            <person name="Moore K.R."/>
            <person name="Magnabosco C."/>
            <person name="Momper L."/>
            <person name="Gold D.A."/>
            <person name="Bosak T."/>
            <person name="Fournier G.P."/>
        </authorList>
    </citation>
    <scope>NUCLEOTIDE SEQUENCE [LARGE SCALE GENOMIC DNA]</scope>
    <source>
        <strain evidence="4 5">ULC18</strain>
    </source>
</reference>
<dbReference type="Gene3D" id="2.40.128.590">
    <property type="entry name" value="CpcT/CpeT domain"/>
    <property type="match status" value="1"/>
</dbReference>
<dbReference type="AlphaFoldDB" id="A0A2T1DTL4"/>
<evidence type="ECO:0000313" key="5">
    <source>
        <dbReference type="Proteomes" id="UP000239576"/>
    </source>
</evidence>
<evidence type="ECO:0000313" key="4">
    <source>
        <dbReference type="EMBL" id="PSB23843.1"/>
    </source>
</evidence>
<dbReference type="EMBL" id="PVWK01000158">
    <property type="protein sequence ID" value="PSB23843.1"/>
    <property type="molecule type" value="Genomic_DNA"/>
</dbReference>
<dbReference type="PANTHER" id="PTHR35137:SF1">
    <property type="entry name" value="CHROMOPHORE LYASE CRL, CHLOROPLASTIC"/>
    <property type="match status" value="1"/>
</dbReference>
<comment type="caution">
    <text evidence="4">The sequence shown here is derived from an EMBL/GenBank/DDBJ whole genome shotgun (WGS) entry which is preliminary data.</text>
</comment>
<feature type="signal peptide" evidence="3">
    <location>
        <begin position="1"/>
        <end position="22"/>
    </location>
</feature>
<evidence type="ECO:0000256" key="1">
    <source>
        <dbReference type="ARBA" id="ARBA00008206"/>
    </source>
</evidence>
<reference evidence="5" key="1">
    <citation type="submission" date="2018-02" db="EMBL/GenBank/DDBJ databases">
        <authorList>
            <person name="Moore K."/>
            <person name="Momper L."/>
        </authorList>
    </citation>
    <scope>NUCLEOTIDE SEQUENCE [LARGE SCALE GENOMIC DNA]</scope>
    <source>
        <strain evidence="5">ULC18</strain>
    </source>
</reference>
<dbReference type="PANTHER" id="PTHR35137">
    <property type="entry name" value="CHROMOPHORE LYASE CRL, CHLOROPLASTIC"/>
    <property type="match status" value="1"/>
</dbReference>
<comment type="similarity">
    <text evidence="1">Belongs to the CpcT/CpeT biliprotein lyase family.</text>
</comment>
<keyword evidence="3" id="KW-0732">Signal</keyword>
<dbReference type="GO" id="GO:0016829">
    <property type="term" value="F:lyase activity"/>
    <property type="evidence" value="ECO:0007669"/>
    <property type="project" value="UniProtKB-KW"/>
</dbReference>
<dbReference type="Proteomes" id="UP000239576">
    <property type="component" value="Unassembled WGS sequence"/>
</dbReference>
<dbReference type="InterPro" id="IPR038672">
    <property type="entry name" value="CpcT/CpeT_sf"/>
</dbReference>
<accession>A0A2T1DTL4</accession>
<feature type="chain" id="PRO_5015518744" evidence="3">
    <location>
        <begin position="23"/>
        <end position="216"/>
    </location>
</feature>
<gene>
    <name evidence="4" type="ORF">C7B82_29100</name>
</gene>
<keyword evidence="5" id="KW-1185">Reference proteome</keyword>
<dbReference type="CDD" id="cd16338">
    <property type="entry name" value="CpcT"/>
    <property type="match status" value="1"/>
</dbReference>
<dbReference type="Pfam" id="PF06206">
    <property type="entry name" value="CpeT"/>
    <property type="match status" value="1"/>
</dbReference>
<name>A0A2T1DTL4_9CYAN</name>
<organism evidence="4 5">
    <name type="scientific">Stenomitos frigidus ULC18</name>
    <dbReference type="NCBI Taxonomy" id="2107698"/>
    <lineage>
        <taxon>Bacteria</taxon>
        <taxon>Bacillati</taxon>
        <taxon>Cyanobacteriota</taxon>
        <taxon>Cyanophyceae</taxon>
        <taxon>Leptolyngbyales</taxon>
        <taxon>Leptolyngbyaceae</taxon>
        <taxon>Stenomitos</taxon>
    </lineage>
</organism>
<evidence type="ECO:0000256" key="3">
    <source>
        <dbReference type="SAM" id="SignalP"/>
    </source>
</evidence>
<dbReference type="InterPro" id="IPR010404">
    <property type="entry name" value="CpcT/CpeT"/>
</dbReference>
<evidence type="ECO:0000256" key="2">
    <source>
        <dbReference type="ARBA" id="ARBA00023239"/>
    </source>
</evidence>
<protein>
    <submittedName>
        <fullName evidence="4">Chorismate mutase</fullName>
    </submittedName>
</protein>
<proteinExistence type="inferred from homology"/>
<sequence>MYRAAIALTPLLLLIMVQRSPAGTPMPLEQQVEAVATRLEGVMDTAAQASVNPKVSNVRMTSCRVPLAEDENALQSKMIMLYQEQALADELTKPYRQRFLQLSASPMSQSVRSRAFKPAHPAAWVNFCNKLPADRTVKPEDMGTVVCNVFLRHSGDDYVGNTPADGCAANVRGTVRIKNHIVLRQSGMDTWDRGFDAAGRQVWGAKAESYQFRRRL</sequence>
<keyword evidence="2" id="KW-0456">Lyase</keyword>